<comment type="caution">
    <text evidence="4">The sequence shown here is derived from an EMBL/GenBank/DDBJ whole genome shotgun (WGS) entry which is preliminary data.</text>
</comment>
<dbReference type="InterPro" id="IPR050317">
    <property type="entry name" value="Plant_Fungal_Acyltransferase"/>
</dbReference>
<dbReference type="Pfam" id="PF02458">
    <property type="entry name" value="Transferase"/>
    <property type="match status" value="1"/>
</dbReference>
<keyword evidence="2" id="KW-0175">Coiled coil</keyword>
<feature type="region of interest" description="Disordered" evidence="3">
    <location>
        <begin position="148"/>
        <end position="178"/>
    </location>
</feature>
<evidence type="ECO:0000256" key="3">
    <source>
        <dbReference type="SAM" id="MobiDB-lite"/>
    </source>
</evidence>
<feature type="coiled-coil region" evidence="2">
    <location>
        <begin position="283"/>
        <end position="310"/>
    </location>
</feature>
<evidence type="ECO:0000256" key="1">
    <source>
        <dbReference type="ARBA" id="ARBA00022679"/>
    </source>
</evidence>
<evidence type="ECO:0000313" key="4">
    <source>
        <dbReference type="EMBL" id="KAK8052663.1"/>
    </source>
</evidence>
<evidence type="ECO:0000313" key="5">
    <source>
        <dbReference type="Proteomes" id="UP001446871"/>
    </source>
</evidence>
<dbReference type="InterPro" id="IPR023213">
    <property type="entry name" value="CAT-like_dom_sf"/>
</dbReference>
<sequence length="412" mass="46932">MHSWVAIHHGHDLFWICFHLEDVCKILAGETDTDAVKRWTTPDPAAPEKHHFPTSLVHAVALDRGLVVRVYVYHTLFDGHMRSHFIDCLAAATRGAKLHDSPSQTSIPFDYDSNPTFEERLAACPELFYLDPQYPAPTNPRQLNMFLGPRRPPPRRHQQDQQGLRLRPDEINEPQTRQRRLSSYSCIAALTFAHVVKARLRSEGYKYFPKAAHASTAILRHQVDFRKRAFTEHMGDYFGNATVSVSTRVDQQLVLGAAGATGKDTGEGEAYVVEDFHDGKKEAEMLAELAEEVKRSIDEVNEEYVRARLAVGDSAPDPRRLGLDYDLRQPQVLGFNNWRHTGGKENWALPSGEQEMPEAFRLTRGYSMCNALILLQRQDTDDQDVLVSLSEDAMKELLQDKGWMRWVSEIRD</sequence>
<dbReference type="Proteomes" id="UP001446871">
    <property type="component" value="Unassembled WGS sequence"/>
</dbReference>
<name>A0ABR1U186_9PEZI</name>
<dbReference type="Gene3D" id="3.30.559.10">
    <property type="entry name" value="Chloramphenicol acetyltransferase-like domain"/>
    <property type="match status" value="2"/>
</dbReference>
<dbReference type="PANTHER" id="PTHR31642">
    <property type="entry name" value="TRICHOTHECENE 3-O-ACETYLTRANSFERASE"/>
    <property type="match status" value="1"/>
</dbReference>
<gene>
    <name evidence="4" type="ORF">PG996_011964</name>
</gene>
<dbReference type="PANTHER" id="PTHR31642:SF310">
    <property type="entry name" value="FATTY ALCOHOL:CAFFEOYL-COA ACYLTRANSFERASE"/>
    <property type="match status" value="1"/>
</dbReference>
<organism evidence="4 5">
    <name type="scientific">Apiospora saccharicola</name>
    <dbReference type="NCBI Taxonomy" id="335842"/>
    <lineage>
        <taxon>Eukaryota</taxon>
        <taxon>Fungi</taxon>
        <taxon>Dikarya</taxon>
        <taxon>Ascomycota</taxon>
        <taxon>Pezizomycotina</taxon>
        <taxon>Sordariomycetes</taxon>
        <taxon>Xylariomycetidae</taxon>
        <taxon>Amphisphaeriales</taxon>
        <taxon>Apiosporaceae</taxon>
        <taxon>Apiospora</taxon>
    </lineage>
</organism>
<dbReference type="EMBL" id="JAQQWM010000008">
    <property type="protein sequence ID" value="KAK8052663.1"/>
    <property type="molecule type" value="Genomic_DNA"/>
</dbReference>
<keyword evidence="5" id="KW-1185">Reference proteome</keyword>
<accession>A0ABR1U186</accession>
<proteinExistence type="predicted"/>
<reference evidence="4 5" key="1">
    <citation type="submission" date="2023-01" db="EMBL/GenBank/DDBJ databases">
        <title>Analysis of 21 Apiospora genomes using comparative genomics revels a genus with tremendous synthesis potential of carbohydrate active enzymes and secondary metabolites.</title>
        <authorList>
            <person name="Sorensen T."/>
        </authorList>
    </citation>
    <scope>NUCLEOTIDE SEQUENCE [LARGE SCALE GENOMIC DNA]</scope>
    <source>
        <strain evidence="4 5">CBS 83171</strain>
    </source>
</reference>
<protein>
    <submittedName>
        <fullName evidence="4">Chloramphenicol acetyltransferase-like domain protein</fullName>
    </submittedName>
</protein>
<keyword evidence="1" id="KW-0808">Transferase</keyword>
<evidence type="ECO:0000256" key="2">
    <source>
        <dbReference type="SAM" id="Coils"/>
    </source>
</evidence>